<dbReference type="PIRSF" id="PIRSF000157">
    <property type="entry name" value="Oxoglu_dh_E1"/>
    <property type="match status" value="1"/>
</dbReference>
<evidence type="ECO:0000313" key="11">
    <source>
        <dbReference type="Proteomes" id="UP000694865"/>
    </source>
</evidence>
<dbReference type="SUPFAM" id="SSF52518">
    <property type="entry name" value="Thiamin diphosphate-binding fold (THDP-binding)"/>
    <property type="match status" value="2"/>
</dbReference>
<evidence type="ECO:0000256" key="2">
    <source>
        <dbReference type="ARBA" id="ARBA00006936"/>
    </source>
</evidence>
<dbReference type="NCBIfam" id="TIGR00239">
    <property type="entry name" value="2oxo_dh_E1"/>
    <property type="match status" value="1"/>
</dbReference>
<dbReference type="CDD" id="cd02016">
    <property type="entry name" value="TPP_E1_OGDC_like"/>
    <property type="match status" value="1"/>
</dbReference>
<gene>
    <name evidence="12" type="primary">LOC100377219</name>
</gene>
<keyword evidence="11" id="KW-1185">Reference proteome</keyword>
<evidence type="ECO:0000256" key="1">
    <source>
        <dbReference type="ARBA" id="ARBA00001964"/>
    </source>
</evidence>
<dbReference type="EC" id="1.2.4.2" evidence="3"/>
<dbReference type="Pfam" id="PF16078">
    <property type="entry name" value="2-oxogl_dehyd_N"/>
    <property type="match status" value="1"/>
</dbReference>
<evidence type="ECO:0000256" key="4">
    <source>
        <dbReference type="ARBA" id="ARBA00022946"/>
    </source>
</evidence>
<sequence length="1017" mass="116290">MYRLKTLMQAVRPALVKERTTWRIGALGVPRRRYVAPLATEPFLNGTSTAYVEQMYDQWLEDPSSVHKSWDIFFRNAQDGAMPGTAYQTPQPITVPLSVSPEMPGTSRQVQAMPSITVDRQLIEDHLVVQNIIRSYQIRGHNIAQLDPLGISSVNLDVNIPTELTLQHYRLEKVLQNERHWLGEADLDRVFTLPQATYIGGNQQALPLKEIINRLESTYCRHIGVEFMFINDKHQCDWIRQKFETPDAMKFTKMDKRLILERLIRATRFEQFLARKWSSEKRFGLEGCEVLVPAMKCVIDHCSARGVESFIIGMPHRGRLNVLANVCRKPLEQLFCQFDPKLEAADEGSGDVKYHLGMSHERHNHITSKNVHLAVCANPSHLEAVDPVVQGKTRAEQFYKGDTDGKRVMSMLIHGDAAFSGQGIVYETFHLSDLPEYTVHGTIHIVVNNQIGFTTDPRLSRSSPYCTDVARVVNAPIFHVNADDPEAVMYVCQVASEWRAEFGKDVVIDLVCYRRYGHNELDEPMFTQPMMYRKVRDHPQVLQLYSRAKISEGVMTQQEFEEEEGDYDRICEEAYVNAKREKTILNRDWLDSPWRGFFKEVPLVYPSTGIDEESLTHIGKAFSALPPDFVVHGGLKRTLKSRGEMVKNRTVDWALGEAMAFGSLLKDGIHIRLSGQDVERGTFSHRHHVLHHQTKDKVTTKPLNNLYPNQAAYTVCNSSLSEFGVLGFELGFSMTNPNALVCWEAQFGDFSNTAQCIIDQFISSGQAKWIRQSGLVMLLPHGYEGMGPEHSSARLERFLQMCNDDADVIPKYEPEDFAIRQLQDCNWQVLNCSTPANYFHALRRQIALPFRKPLIMMTPKSLLRLPEARSSFDEMLPETTFQRMYLDDGPASEEPEKTKKLILCTGRVYYDIVKQRDERNLAKDIAISRIEQVCPFPSDLVKAETDKYPNAKLMWVQEEHKNMGAWSYVQPRWSTALNRERRFRYAGRPASSSTATGNKFTHQNELQNFLNAALSLD</sequence>
<dbReference type="NCBIfam" id="NF006914">
    <property type="entry name" value="PRK09404.1"/>
    <property type="match status" value="1"/>
</dbReference>
<dbReference type="InterPro" id="IPR042179">
    <property type="entry name" value="KGD_C_sf"/>
</dbReference>
<dbReference type="PANTHER" id="PTHR23152">
    <property type="entry name" value="2-OXOGLUTARATE DEHYDROGENASE"/>
    <property type="match status" value="1"/>
</dbReference>
<dbReference type="InterPro" id="IPR029061">
    <property type="entry name" value="THDP-binding"/>
</dbReference>
<dbReference type="InterPro" id="IPR011603">
    <property type="entry name" value="2oxoglutarate_DH_E1"/>
</dbReference>
<evidence type="ECO:0000256" key="8">
    <source>
        <dbReference type="ARBA" id="ARBA00040267"/>
    </source>
</evidence>
<dbReference type="Gene3D" id="3.40.50.11610">
    <property type="entry name" value="Multifunctional 2-oxoglutarate metabolism enzyme, C-terminal domain"/>
    <property type="match status" value="1"/>
</dbReference>
<dbReference type="Gene3D" id="3.40.50.12470">
    <property type="match status" value="1"/>
</dbReference>
<dbReference type="InterPro" id="IPR005475">
    <property type="entry name" value="Transketolase-like_Pyr-bd"/>
</dbReference>
<dbReference type="Gene3D" id="1.10.287.1150">
    <property type="entry name" value="TPP helical domain"/>
    <property type="match status" value="1"/>
</dbReference>
<dbReference type="Gene3D" id="3.40.50.970">
    <property type="match status" value="1"/>
</dbReference>
<dbReference type="Proteomes" id="UP000694865">
    <property type="component" value="Unplaced"/>
</dbReference>
<keyword evidence="4" id="KW-0809">Transit peptide</keyword>
<comment type="cofactor">
    <cofactor evidence="1">
        <name>thiamine diphosphate</name>
        <dbReference type="ChEBI" id="CHEBI:58937"/>
    </cofactor>
</comment>
<keyword evidence="5" id="KW-0560">Oxidoreductase</keyword>
<evidence type="ECO:0000259" key="10">
    <source>
        <dbReference type="SMART" id="SM00861"/>
    </source>
</evidence>
<comment type="similarity">
    <text evidence="2">Belongs to the alpha-ketoglutarate dehydrogenase family.</text>
</comment>
<evidence type="ECO:0000256" key="5">
    <source>
        <dbReference type="ARBA" id="ARBA00023002"/>
    </source>
</evidence>
<organism evidence="11 12">
    <name type="scientific">Saccoglossus kowalevskii</name>
    <name type="common">Acorn worm</name>
    <dbReference type="NCBI Taxonomy" id="10224"/>
    <lineage>
        <taxon>Eukaryota</taxon>
        <taxon>Metazoa</taxon>
        <taxon>Hemichordata</taxon>
        <taxon>Enteropneusta</taxon>
        <taxon>Harrimaniidae</taxon>
        <taxon>Saccoglossus</taxon>
    </lineage>
</organism>
<evidence type="ECO:0000256" key="9">
    <source>
        <dbReference type="ARBA" id="ARBA00042984"/>
    </source>
</evidence>
<evidence type="ECO:0000313" key="12">
    <source>
        <dbReference type="RefSeq" id="XP_006814040.1"/>
    </source>
</evidence>
<name>A0ABM0M1Z9_SACKO</name>
<evidence type="ECO:0000256" key="7">
    <source>
        <dbReference type="ARBA" id="ARBA00037426"/>
    </source>
</evidence>
<proteinExistence type="inferred from homology"/>
<comment type="function">
    <text evidence="7">The 2-oxoglutarate dehydrogenase complex catalyzes the overall conversion of 2-oxoglutarate to succinyl-CoA and CO(2). It contains multiple copies of three enzymatic components: 2-oxoglutarate dehydrogenase (E1), dihydrolipoamide succinyltransferase (E2) and lipoamide dehydrogenase (E3).</text>
</comment>
<dbReference type="GeneID" id="100377219"/>
<dbReference type="RefSeq" id="XP_006814040.1">
    <property type="nucleotide sequence ID" value="XM_006813977.1"/>
</dbReference>
<dbReference type="InterPro" id="IPR032106">
    <property type="entry name" value="2-oxogl_dehyd_N"/>
</dbReference>
<dbReference type="PANTHER" id="PTHR23152:SF4">
    <property type="entry name" value="2-OXOADIPATE DEHYDROGENASE COMPLEX COMPONENT E1"/>
    <property type="match status" value="1"/>
</dbReference>
<dbReference type="Pfam" id="PF16870">
    <property type="entry name" value="OxoGdeHyase_C"/>
    <property type="match status" value="1"/>
</dbReference>
<dbReference type="InterPro" id="IPR001017">
    <property type="entry name" value="DH_E1"/>
</dbReference>
<evidence type="ECO:0000256" key="6">
    <source>
        <dbReference type="ARBA" id="ARBA00023052"/>
    </source>
</evidence>
<dbReference type="SMART" id="SM00861">
    <property type="entry name" value="Transket_pyr"/>
    <property type="match status" value="1"/>
</dbReference>
<dbReference type="InterPro" id="IPR031717">
    <property type="entry name" value="ODO-1/KGD_C"/>
</dbReference>
<keyword evidence="6" id="KW-0786">Thiamine pyrophosphate</keyword>
<dbReference type="Pfam" id="PF00676">
    <property type="entry name" value="E1_dh"/>
    <property type="match status" value="1"/>
</dbReference>
<reference evidence="12" key="1">
    <citation type="submission" date="2025-08" db="UniProtKB">
        <authorList>
            <consortium name="RefSeq"/>
        </authorList>
    </citation>
    <scope>IDENTIFICATION</scope>
    <source>
        <tissue evidence="12">Testes</tissue>
    </source>
</reference>
<dbReference type="NCBIfam" id="NF008907">
    <property type="entry name" value="PRK12270.1"/>
    <property type="match status" value="1"/>
</dbReference>
<accession>A0ABM0M1Z9</accession>
<feature type="domain" description="Transketolase-like pyrimidine-binding" evidence="10">
    <location>
        <begin position="651"/>
        <end position="865"/>
    </location>
</feature>
<dbReference type="Pfam" id="PF02779">
    <property type="entry name" value="Transket_pyr"/>
    <property type="match status" value="1"/>
</dbReference>
<evidence type="ECO:0000256" key="3">
    <source>
        <dbReference type="ARBA" id="ARBA00012280"/>
    </source>
</evidence>
<protein>
    <recommendedName>
        <fullName evidence="8">2-oxoglutarate dehydrogenase, mitochondrial</fullName>
        <ecNumber evidence="3">1.2.4.2</ecNumber>
    </recommendedName>
    <alternativeName>
        <fullName evidence="9">2-oxoglutarate dehydrogenase complex component E1</fullName>
    </alternativeName>
</protein>